<dbReference type="OrthoDB" id="9815602at2"/>
<dbReference type="GO" id="GO:0016740">
    <property type="term" value="F:transferase activity"/>
    <property type="evidence" value="ECO:0007669"/>
    <property type="project" value="UniProtKB-KW"/>
</dbReference>
<evidence type="ECO:0000256" key="8">
    <source>
        <dbReference type="ARBA" id="ARBA00022977"/>
    </source>
</evidence>
<keyword evidence="7" id="KW-0663">Pyridoxal phosphate</keyword>
<accession>A0A540V586</accession>
<dbReference type="Pfam" id="PF09084">
    <property type="entry name" value="NMT1"/>
    <property type="match status" value="1"/>
</dbReference>
<keyword evidence="6" id="KW-0479">Metal-binding</keyword>
<dbReference type="GO" id="GO:0009228">
    <property type="term" value="P:thiamine biosynthetic process"/>
    <property type="evidence" value="ECO:0007669"/>
    <property type="project" value="UniProtKB-KW"/>
</dbReference>
<feature type="chain" id="PRO_5039214715" description="Thiamine pyrimidine synthase" evidence="12">
    <location>
        <begin position="22"/>
        <end position="339"/>
    </location>
</feature>
<gene>
    <name evidence="14" type="ORF">FKZ59_02080</name>
</gene>
<dbReference type="PANTHER" id="PTHR31528">
    <property type="entry name" value="4-AMINO-5-HYDROXYMETHYL-2-METHYLPYRIMIDINE PHOSPHATE SYNTHASE THI11-RELATED"/>
    <property type="match status" value="1"/>
</dbReference>
<evidence type="ECO:0000256" key="12">
    <source>
        <dbReference type="SAM" id="SignalP"/>
    </source>
</evidence>
<dbReference type="AlphaFoldDB" id="A0A540V586"/>
<evidence type="ECO:0000256" key="6">
    <source>
        <dbReference type="ARBA" id="ARBA00022723"/>
    </source>
</evidence>
<dbReference type="PROSITE" id="PS51257">
    <property type="entry name" value="PROKAR_LIPOPROTEIN"/>
    <property type="match status" value="1"/>
</dbReference>
<comment type="subunit">
    <text evidence="4">Homodimer.</text>
</comment>
<comment type="similarity">
    <text evidence="3">Belongs to the NMT1/THI5 family.</text>
</comment>
<dbReference type="InterPro" id="IPR027939">
    <property type="entry name" value="NMT1/THI5"/>
</dbReference>
<proteinExistence type="inferred from homology"/>
<dbReference type="SUPFAM" id="SSF53850">
    <property type="entry name" value="Periplasmic binding protein-like II"/>
    <property type="match status" value="1"/>
</dbReference>
<evidence type="ECO:0000256" key="4">
    <source>
        <dbReference type="ARBA" id="ARBA00011738"/>
    </source>
</evidence>
<keyword evidence="5" id="KW-0808">Transferase</keyword>
<comment type="pathway">
    <text evidence="2">Cofactor biosynthesis; thiamine diphosphate biosynthesis.</text>
</comment>
<keyword evidence="15" id="KW-1185">Reference proteome</keyword>
<comment type="function">
    <text evidence="1">Responsible for the formation of the pyrimidine heterocycle in the thiamine biosynthesis pathway. Catalyzes the formation of hydroxymethylpyrimidine phosphate (HMP-P) from histidine and pyridoxal phosphate (PLP). The protein uses PLP and the active site histidine to form HMP-P, generating an inactive enzyme. The enzyme can only undergo a single turnover, which suggests it is a suicide enzyme.</text>
</comment>
<evidence type="ECO:0000256" key="11">
    <source>
        <dbReference type="ARBA" id="ARBA00048179"/>
    </source>
</evidence>
<feature type="domain" description="SsuA/THI5-like" evidence="13">
    <location>
        <begin position="75"/>
        <end position="264"/>
    </location>
</feature>
<evidence type="ECO:0000256" key="7">
    <source>
        <dbReference type="ARBA" id="ARBA00022898"/>
    </source>
</evidence>
<dbReference type="InterPro" id="IPR015168">
    <property type="entry name" value="SsuA/THI5"/>
</dbReference>
<evidence type="ECO:0000256" key="2">
    <source>
        <dbReference type="ARBA" id="ARBA00004948"/>
    </source>
</evidence>
<keyword evidence="8" id="KW-0784">Thiamine biosynthesis</keyword>
<evidence type="ECO:0000313" key="14">
    <source>
        <dbReference type="EMBL" id="TQE91909.1"/>
    </source>
</evidence>
<evidence type="ECO:0000259" key="13">
    <source>
        <dbReference type="Pfam" id="PF09084"/>
    </source>
</evidence>
<evidence type="ECO:0000256" key="5">
    <source>
        <dbReference type="ARBA" id="ARBA00022679"/>
    </source>
</evidence>
<keyword evidence="12" id="KW-0732">Signal</keyword>
<reference evidence="14 15" key="1">
    <citation type="submission" date="2019-06" db="EMBL/GenBank/DDBJ databases">
        <title>Genome sequence of Ureibacillus terrenus.</title>
        <authorList>
            <person name="Maclea K.S."/>
            <person name="Simoes M."/>
        </authorList>
    </citation>
    <scope>NUCLEOTIDE SEQUENCE [LARGE SCALE GENOMIC DNA]</scope>
    <source>
        <strain evidence="14 15">ATCC BAA-384</strain>
    </source>
</reference>
<dbReference type="PANTHER" id="PTHR31528:SF1">
    <property type="entry name" value="4-AMINO-5-HYDROXYMETHYL-2-METHYLPYRIMIDINE PHOSPHATE SYNTHASE THI11-RELATED"/>
    <property type="match status" value="1"/>
</dbReference>
<sequence>MKKLFSLLFIASILLILTACGESKEDTQKSVSAENKQDTVLEYQSTAGAVSFAELAYALGYLGDIKLEKVGDYKGGPESIQLTATGETDFGSSFNGAIAKSRAQGVKIKSVISYYGSDKDTYLGYYTLETSNIKEAKDLIGKKVGVNILGAHAEIALKQYLKDNGLSEDEIQKVELVVIPTSSAEQILRSGQVDVIALSGIARDKAVENGGLRLLFKDTDLFGEFVAGTYFFSDKYIEENPDTVRTFVEGVAKAIEWARTTPREEVIAKMEEIIKARPGNETTENVKYWKSTGIASEGGIILEKDFQVWIEWLENNGVIKEGQVKAKDIYTNEFNPYSK</sequence>
<organism evidence="14 15">
    <name type="scientific">Ureibacillus terrenus</name>
    <dbReference type="NCBI Taxonomy" id="118246"/>
    <lineage>
        <taxon>Bacteria</taxon>
        <taxon>Bacillati</taxon>
        <taxon>Bacillota</taxon>
        <taxon>Bacilli</taxon>
        <taxon>Bacillales</taxon>
        <taxon>Caryophanaceae</taxon>
        <taxon>Ureibacillus</taxon>
    </lineage>
</organism>
<dbReference type="EMBL" id="VIGD01000002">
    <property type="protein sequence ID" value="TQE91909.1"/>
    <property type="molecule type" value="Genomic_DNA"/>
</dbReference>
<evidence type="ECO:0000313" key="15">
    <source>
        <dbReference type="Proteomes" id="UP000315753"/>
    </source>
</evidence>
<evidence type="ECO:0000256" key="3">
    <source>
        <dbReference type="ARBA" id="ARBA00009406"/>
    </source>
</evidence>
<dbReference type="GO" id="GO:0046872">
    <property type="term" value="F:metal ion binding"/>
    <property type="evidence" value="ECO:0007669"/>
    <property type="project" value="UniProtKB-KW"/>
</dbReference>
<name>A0A540V586_9BACL</name>
<evidence type="ECO:0000256" key="9">
    <source>
        <dbReference type="ARBA" id="ARBA00023004"/>
    </source>
</evidence>
<evidence type="ECO:0000256" key="1">
    <source>
        <dbReference type="ARBA" id="ARBA00003469"/>
    </source>
</evidence>
<dbReference type="RefSeq" id="WP_141601084.1">
    <property type="nucleotide sequence ID" value="NZ_JARMSB010000059.1"/>
</dbReference>
<protein>
    <recommendedName>
        <fullName evidence="10">Thiamine pyrimidine synthase</fullName>
    </recommendedName>
</protein>
<feature type="signal peptide" evidence="12">
    <location>
        <begin position="1"/>
        <end position="21"/>
    </location>
</feature>
<dbReference type="Proteomes" id="UP000315753">
    <property type="component" value="Unassembled WGS sequence"/>
</dbReference>
<dbReference type="Gene3D" id="3.40.190.10">
    <property type="entry name" value="Periplasmic binding protein-like II"/>
    <property type="match status" value="2"/>
</dbReference>
<comment type="catalytic activity">
    <reaction evidence="11">
        <text>N(6)-(pyridoxal phosphate)-L-lysyl-[4-amino-5-hydroxymethyl-2-methylpyrimidine phosphate synthase] + L-histidyl-[4-amino-5-hydroxymethyl-2-methylpyrimidine phosphate synthase] + 2 Fe(3+) + 4 H2O = L-lysyl-[4-amino-5-hydroxymethyl-2-methylpyrimidine phosphate synthase] + (2S)-2-amino-5-hydroxy-4-oxopentanoyl-[4-amino-5-hydroxymethyl-2-methylpyrimidine phosphate synthase] + 4-amino-2-methyl-5-(phosphooxymethyl)pyrimidine + 3-oxopropanoate + 2 Fe(2+) + 2 H(+)</text>
        <dbReference type="Rhea" id="RHEA:65756"/>
        <dbReference type="Rhea" id="RHEA-COMP:16892"/>
        <dbReference type="Rhea" id="RHEA-COMP:16893"/>
        <dbReference type="Rhea" id="RHEA-COMP:16894"/>
        <dbReference type="Rhea" id="RHEA-COMP:16895"/>
        <dbReference type="ChEBI" id="CHEBI:15377"/>
        <dbReference type="ChEBI" id="CHEBI:15378"/>
        <dbReference type="ChEBI" id="CHEBI:29033"/>
        <dbReference type="ChEBI" id="CHEBI:29034"/>
        <dbReference type="ChEBI" id="CHEBI:29969"/>
        <dbReference type="ChEBI" id="CHEBI:29979"/>
        <dbReference type="ChEBI" id="CHEBI:33190"/>
        <dbReference type="ChEBI" id="CHEBI:58354"/>
        <dbReference type="ChEBI" id="CHEBI:143915"/>
        <dbReference type="ChEBI" id="CHEBI:157692"/>
    </reaction>
    <physiologicalReaction direction="left-to-right" evidence="11">
        <dbReference type="Rhea" id="RHEA:65757"/>
    </physiologicalReaction>
</comment>
<keyword evidence="9" id="KW-0408">Iron</keyword>
<comment type="caution">
    <text evidence="14">The sequence shown here is derived from an EMBL/GenBank/DDBJ whole genome shotgun (WGS) entry which is preliminary data.</text>
</comment>
<evidence type="ECO:0000256" key="10">
    <source>
        <dbReference type="ARBA" id="ARBA00033171"/>
    </source>
</evidence>